<organism evidence="2 3">
    <name type="scientific">Stanieria cyanosphaera (strain ATCC 29371 / PCC 7437)</name>
    <dbReference type="NCBI Taxonomy" id="111780"/>
    <lineage>
        <taxon>Bacteria</taxon>
        <taxon>Bacillati</taxon>
        <taxon>Cyanobacteriota</taxon>
        <taxon>Cyanophyceae</taxon>
        <taxon>Pleurocapsales</taxon>
        <taxon>Dermocarpellaceae</taxon>
        <taxon>Stanieria</taxon>
    </lineage>
</organism>
<protein>
    <submittedName>
        <fullName evidence="2">Acriflavin resistance protein</fullName>
    </submittedName>
</protein>
<keyword evidence="1" id="KW-0812">Transmembrane</keyword>
<dbReference type="PATRIC" id="fig|111780.3.peg.1831"/>
<sequence length="901" mass="97995">MVQSQRKPNLRESLNLSKLALAYPWLTLCLWLIVAVAGIFAYSSLKYALFPDITFPVVIVQAETSLQTTLATEQQLTTILEQPLQSLTGLDQLNSVTYPGRSIITHLFYPGQNLASVQQEVEAKLTEVSLPPDTDVKVIPFNLNESTVVSYGITSQSKSLTELIPIVQTQMIPTIKSIPGVLRVDLLGDLSSQELNQSSETSLPNHSFPSLVHLNGDNALAIAVVKRSDANTLEVVKQVQAAIATIQPSLKDIQITLAATQADYIREATQATIEALWGAIVLAVVVIFGCLRNWAATIITALAIPISLLGTFIIMAIAGFNLETITLLALALTIGIVVDDAIVDVENIVRYLEAGSQPRQAVTEATQEIGFTVSVTTLTIVAVFLPVAFMGGTVGQFFKPFGLTVAAAVITSLLVARTLSPVLALYWLRSKNNRGNNHGDFNSKLISYYRRLLQWSLQHRKTVIAIALITMVAGLGLIPLVPKGFIPQLDRGEFNIIYTTPLPKLDQIPQQQETEANTSNQAETNQNFAWLQQLAQSPARILLNKTLRVGKEIEQVTLADPEVQSVFTVAGLQGKPNQGKLYVKLNPNRTLTTAEIQAQLRNKLPTIPGVQISIEDIPFVDIESKQNLQIALAGDDLKALTQTAKQLQKKVETLPGFADITLSNESENIDSLTKIERRNGQRVVFFNANLSQGKTIGDATEELEEIAKPLLPQGVTLQLSGDAALSSDVLGSFAETLIFAIACMLLLLILLFGRLLEPIVVALCLPLALIGAMLALLFTQNDFGMIAVIGTIFLVGLLDKNAILLMDYINQLRQTGLTRTEAILKTGIVRLRPIIMTTGSTVLGMLPIALGWGAGAELRQPMAVTIIGGLITSTLLSLIVVPVVYTLLEDFWVQRVHQKRS</sequence>
<evidence type="ECO:0000313" key="3">
    <source>
        <dbReference type="Proteomes" id="UP000010473"/>
    </source>
</evidence>
<feature type="transmembrane region" description="Helical" evidence="1">
    <location>
        <begin position="866"/>
        <end position="888"/>
    </location>
</feature>
<dbReference type="Gene3D" id="1.20.1640.10">
    <property type="entry name" value="Multidrug efflux transporter AcrB transmembrane domain"/>
    <property type="match status" value="4"/>
</dbReference>
<feature type="transmembrane region" description="Helical" evidence="1">
    <location>
        <begin position="369"/>
        <end position="389"/>
    </location>
</feature>
<dbReference type="eggNOG" id="COG0841">
    <property type="taxonomic scope" value="Bacteria"/>
</dbReference>
<dbReference type="PANTHER" id="PTHR32063:SF0">
    <property type="entry name" value="SWARMING MOTILITY PROTEIN SWRC"/>
    <property type="match status" value="1"/>
</dbReference>
<feature type="transmembrane region" description="Helical" evidence="1">
    <location>
        <begin position="462"/>
        <end position="481"/>
    </location>
</feature>
<gene>
    <name evidence="2" type="ordered locus">Sta7437_1755</name>
</gene>
<dbReference type="RefSeq" id="WP_015192984.1">
    <property type="nucleotide sequence ID" value="NC_019748.1"/>
</dbReference>
<keyword evidence="3" id="KW-1185">Reference proteome</keyword>
<proteinExistence type="predicted"/>
<feature type="transmembrane region" description="Helical" evidence="1">
    <location>
        <begin position="298"/>
        <end position="318"/>
    </location>
</feature>
<dbReference type="STRING" id="111780.Sta7437_1755"/>
<feature type="transmembrane region" description="Helical" evidence="1">
    <location>
        <begin position="275"/>
        <end position="291"/>
    </location>
</feature>
<evidence type="ECO:0000313" key="2">
    <source>
        <dbReference type="EMBL" id="AFZ35313.1"/>
    </source>
</evidence>
<dbReference type="EMBL" id="CP003653">
    <property type="protein sequence ID" value="AFZ35313.1"/>
    <property type="molecule type" value="Genomic_DNA"/>
</dbReference>
<feature type="transmembrane region" description="Helical" evidence="1">
    <location>
        <begin position="324"/>
        <end position="343"/>
    </location>
</feature>
<dbReference type="AlphaFoldDB" id="K9XS07"/>
<keyword evidence="1" id="KW-1133">Transmembrane helix</keyword>
<dbReference type="GO" id="GO:0042910">
    <property type="term" value="F:xenobiotic transmembrane transporter activity"/>
    <property type="evidence" value="ECO:0007669"/>
    <property type="project" value="TreeGrafter"/>
</dbReference>
<dbReference type="Pfam" id="PF00873">
    <property type="entry name" value="ACR_tran"/>
    <property type="match status" value="4"/>
</dbReference>
<dbReference type="SUPFAM" id="SSF82866">
    <property type="entry name" value="Multidrug efflux transporter AcrB transmembrane domain"/>
    <property type="match status" value="2"/>
</dbReference>
<reference evidence="3" key="1">
    <citation type="journal article" date="2013" name="Proc. Natl. Acad. Sci. U.S.A.">
        <title>Improving the coverage of the cyanobacterial phylum using diversity-driven genome sequencing.</title>
        <authorList>
            <person name="Shih P.M."/>
            <person name="Wu D."/>
            <person name="Latifi A."/>
            <person name="Axen S.D."/>
            <person name="Fewer D.P."/>
            <person name="Talla E."/>
            <person name="Calteau A."/>
            <person name="Cai F."/>
            <person name="Tandeau de Marsac N."/>
            <person name="Rippka R."/>
            <person name="Herdman M."/>
            <person name="Sivonen K."/>
            <person name="Coursin T."/>
            <person name="Laurent T."/>
            <person name="Goodwin L."/>
            <person name="Nolan M."/>
            <person name="Davenport K.W."/>
            <person name="Han C.S."/>
            <person name="Rubin E.M."/>
            <person name="Eisen J.A."/>
            <person name="Woyke T."/>
            <person name="Gugger M."/>
            <person name="Kerfeld C.A."/>
        </authorList>
    </citation>
    <scope>NUCLEOTIDE SEQUENCE [LARGE SCALE GENOMIC DNA]</scope>
    <source>
        <strain evidence="3">ATCC 29371 / PCC 7437</strain>
    </source>
</reference>
<dbReference type="KEGG" id="scs:Sta7437_1755"/>
<dbReference type="Proteomes" id="UP000010473">
    <property type="component" value="Chromosome"/>
</dbReference>
<dbReference type="OrthoDB" id="9791035at2"/>
<dbReference type="Gene3D" id="3.30.70.1440">
    <property type="entry name" value="Multidrug efflux transporter AcrB pore domain"/>
    <property type="match status" value="1"/>
</dbReference>
<keyword evidence="1" id="KW-0472">Membrane</keyword>
<dbReference type="GO" id="GO:0005886">
    <property type="term" value="C:plasma membrane"/>
    <property type="evidence" value="ECO:0007669"/>
    <property type="project" value="TreeGrafter"/>
</dbReference>
<feature type="transmembrane region" description="Helical" evidence="1">
    <location>
        <begin position="729"/>
        <end position="752"/>
    </location>
</feature>
<evidence type="ECO:0000256" key="1">
    <source>
        <dbReference type="SAM" id="Phobius"/>
    </source>
</evidence>
<name>K9XS07_STAC7</name>
<feature type="transmembrane region" description="Helical" evidence="1">
    <location>
        <begin position="21"/>
        <end position="42"/>
    </location>
</feature>
<feature type="transmembrane region" description="Helical" evidence="1">
    <location>
        <begin position="834"/>
        <end position="854"/>
    </location>
</feature>
<dbReference type="HOGENOM" id="CLU_002755_1_2_3"/>
<dbReference type="SUPFAM" id="SSF82693">
    <property type="entry name" value="Multidrug efflux transporter AcrB pore domain, PN1, PN2, PC1 and PC2 subdomains"/>
    <property type="match status" value="3"/>
</dbReference>
<dbReference type="Gene3D" id="3.30.70.1320">
    <property type="entry name" value="Multidrug efflux transporter AcrB pore domain like"/>
    <property type="match status" value="2"/>
</dbReference>
<feature type="transmembrane region" description="Helical" evidence="1">
    <location>
        <begin position="759"/>
        <end position="778"/>
    </location>
</feature>
<dbReference type="Gene3D" id="3.30.70.1430">
    <property type="entry name" value="Multidrug efflux transporter AcrB pore domain"/>
    <property type="match status" value="2"/>
</dbReference>
<dbReference type="PANTHER" id="PTHR32063">
    <property type="match status" value="1"/>
</dbReference>
<accession>K9XS07</accession>
<feature type="transmembrane region" description="Helical" evidence="1">
    <location>
        <begin position="401"/>
        <end position="428"/>
    </location>
</feature>
<dbReference type="InterPro" id="IPR001036">
    <property type="entry name" value="Acrflvin-R"/>
</dbReference>
<feature type="transmembrane region" description="Helical" evidence="1">
    <location>
        <begin position="784"/>
        <end position="809"/>
    </location>
</feature>